<dbReference type="Gene3D" id="3.40.50.1440">
    <property type="entry name" value="Tubulin/FtsZ, GTPase domain"/>
    <property type="match status" value="1"/>
</dbReference>
<dbReference type="InterPro" id="IPR019605">
    <property type="entry name" value="Misato_II_tubulin-like"/>
</dbReference>
<dbReference type="EMBL" id="JAJSOF020000025">
    <property type="protein sequence ID" value="KAJ4434650.1"/>
    <property type="molecule type" value="Genomic_DNA"/>
</dbReference>
<dbReference type="InterPro" id="IPR000608">
    <property type="entry name" value="UBC"/>
</dbReference>
<proteinExistence type="inferred from homology"/>
<dbReference type="PANTHER" id="PTHR13391:SF0">
    <property type="entry name" value="PROTEIN MISATO HOMOLOG 1"/>
    <property type="match status" value="1"/>
</dbReference>
<dbReference type="SUPFAM" id="SSF52490">
    <property type="entry name" value="Tubulin nucleotide-binding domain-like"/>
    <property type="match status" value="1"/>
</dbReference>
<reference evidence="6 7" key="1">
    <citation type="journal article" date="2022" name="Allergy">
        <title>Genome assembly and annotation of Periplaneta americana reveal a comprehensive cockroach allergen profile.</title>
        <authorList>
            <person name="Wang L."/>
            <person name="Xiong Q."/>
            <person name="Saelim N."/>
            <person name="Wang L."/>
            <person name="Nong W."/>
            <person name="Wan A.T."/>
            <person name="Shi M."/>
            <person name="Liu X."/>
            <person name="Cao Q."/>
            <person name="Hui J.H.L."/>
            <person name="Sookrung N."/>
            <person name="Leung T.F."/>
            <person name="Tungtrongchitr A."/>
            <person name="Tsui S.K.W."/>
        </authorList>
    </citation>
    <scope>NUCLEOTIDE SEQUENCE [LARGE SCALE GENOMIC DNA]</scope>
    <source>
        <strain evidence="6">PWHHKU_190912</strain>
    </source>
</reference>
<evidence type="ECO:0000256" key="1">
    <source>
        <dbReference type="ARBA" id="ARBA00004173"/>
    </source>
</evidence>
<organism evidence="6 7">
    <name type="scientific">Periplaneta americana</name>
    <name type="common">American cockroach</name>
    <name type="synonym">Blatta americana</name>
    <dbReference type="NCBI Taxonomy" id="6978"/>
    <lineage>
        <taxon>Eukaryota</taxon>
        <taxon>Metazoa</taxon>
        <taxon>Ecdysozoa</taxon>
        <taxon>Arthropoda</taxon>
        <taxon>Hexapoda</taxon>
        <taxon>Insecta</taxon>
        <taxon>Pterygota</taxon>
        <taxon>Neoptera</taxon>
        <taxon>Polyneoptera</taxon>
        <taxon>Dictyoptera</taxon>
        <taxon>Blattodea</taxon>
        <taxon>Blattoidea</taxon>
        <taxon>Blattidae</taxon>
        <taxon>Blattinae</taxon>
        <taxon>Periplaneta</taxon>
    </lineage>
</organism>
<evidence type="ECO:0000256" key="4">
    <source>
        <dbReference type="SAM" id="MobiDB-lite"/>
    </source>
</evidence>
<sequence length="723" mass="82528">MLWMCTEFEGRFLHDLINISLNGDLCISILHPPVDDPQSGELPCERWNPTQNVRTILLSVISLLNEPNTFSPANVDASVMYRRWRDSKGKDKEYENIIRKQVSAARLEAEKDGVVVPLTLEDYCIKTKVKPPEHSVDMTDFYDDDYDLDDEDEEDDDSGDGDYEDGDDSVMPRHKYSLKQRVFMYDMYVKTNSCRTVEAGFVYNADSPSEINHDILFREGLTSKEYVTYTPRLLLVDLKGSLSHLPKEGDLYGHTEDVKPNQVQWPTEKVDVICSPKPEKNEFLNDLENEESVMDGSEAVSNIPKLYNLDNVVNVWADYLRIRYHPRTVSIINEYEHKSDTRPFDVFNYGVNLWKNEIFQEEFIDRIRVYVEECDNMQGFHILMDGTDGFAGLGTSVVEYLEDEYSTKSKLVFPTISSEFSNTTPVKDNIRMLNLTLGFHCLSEHSSLFVPLCTGSSGWRQPGPPRVFPHLLYDKSLAYHSSAILAAALDTLTLRYRLKTGVSSRLSEMCDTLNRVGRRVAVASLGLPFSMEYDSYLLDTLEKWEGPLWQTLSPSCDLENDRIWCQSVVLRGVPEPKLMSPRSNRMQQDRNPAYMCANVQEMLNLFLSCCSYATASHVTSAQSPCKVTPPFPQIFTDSVGLDGSVNSNKRPENVGVYSVPAISGLHSCRSAGTMLESLHSEVSKLQFKRFHHFRNSGLEEDEYRECLDHLALLRECYNEEFDV</sequence>
<gene>
    <name evidence="6" type="ORF">ANN_23215</name>
</gene>
<feature type="domain" description="UBC core" evidence="5">
    <location>
        <begin position="1"/>
        <end position="107"/>
    </location>
</feature>
<evidence type="ECO:0000256" key="2">
    <source>
        <dbReference type="ARBA" id="ARBA00008507"/>
    </source>
</evidence>
<evidence type="ECO:0000313" key="7">
    <source>
        <dbReference type="Proteomes" id="UP001148838"/>
    </source>
</evidence>
<dbReference type="PROSITE" id="PS50127">
    <property type="entry name" value="UBC_2"/>
    <property type="match status" value="1"/>
</dbReference>
<keyword evidence="7" id="KW-1185">Reference proteome</keyword>
<evidence type="ECO:0000259" key="5">
    <source>
        <dbReference type="PROSITE" id="PS50127"/>
    </source>
</evidence>
<comment type="caution">
    <text evidence="6">The sequence shown here is derived from an EMBL/GenBank/DDBJ whole genome shotgun (WGS) entry which is preliminary data.</text>
</comment>
<name>A0ABQ8SKH7_PERAM</name>
<evidence type="ECO:0000256" key="3">
    <source>
        <dbReference type="ARBA" id="ARBA00023128"/>
    </source>
</evidence>
<accession>A0ABQ8SKH7</accession>
<feature type="compositionally biased region" description="Acidic residues" evidence="4">
    <location>
        <begin position="140"/>
        <end position="168"/>
    </location>
</feature>
<evidence type="ECO:0000313" key="6">
    <source>
        <dbReference type="EMBL" id="KAJ4434650.1"/>
    </source>
</evidence>
<dbReference type="Pfam" id="PF00179">
    <property type="entry name" value="UQ_con"/>
    <property type="match status" value="1"/>
</dbReference>
<dbReference type="PANTHER" id="PTHR13391">
    <property type="entry name" value="MITOCHONDRIAL DISTRIBUTION REGULATOR MISATO"/>
    <property type="match status" value="1"/>
</dbReference>
<dbReference type="SUPFAM" id="SSF54495">
    <property type="entry name" value="UBC-like"/>
    <property type="match status" value="1"/>
</dbReference>
<comment type="similarity">
    <text evidence="2">Belongs to the misato family.</text>
</comment>
<dbReference type="InterPro" id="IPR049942">
    <property type="entry name" value="DML1/Misato"/>
</dbReference>
<protein>
    <recommendedName>
        <fullName evidence="5">UBC core domain-containing protein</fullName>
    </recommendedName>
</protein>
<dbReference type="InterPro" id="IPR029209">
    <property type="entry name" value="DML1/Misato_tubulin"/>
</dbReference>
<dbReference type="CDD" id="cd06060">
    <property type="entry name" value="misato"/>
    <property type="match status" value="1"/>
</dbReference>
<dbReference type="Gene3D" id="3.10.110.10">
    <property type="entry name" value="Ubiquitin Conjugating Enzyme"/>
    <property type="match status" value="1"/>
</dbReference>
<dbReference type="Proteomes" id="UP001148838">
    <property type="component" value="Unassembled WGS sequence"/>
</dbReference>
<dbReference type="Pfam" id="PF10644">
    <property type="entry name" value="Misat_Tub_SegII"/>
    <property type="match status" value="1"/>
</dbReference>
<dbReference type="Pfam" id="PF14881">
    <property type="entry name" value="Tubulin_3"/>
    <property type="match status" value="1"/>
</dbReference>
<feature type="region of interest" description="Disordered" evidence="4">
    <location>
        <begin position="136"/>
        <end position="171"/>
    </location>
</feature>
<comment type="subcellular location">
    <subcellularLocation>
        <location evidence="1">Mitochondrion</location>
    </subcellularLocation>
</comment>
<dbReference type="InterPro" id="IPR036525">
    <property type="entry name" value="Tubulin/FtsZ_GTPase_sf"/>
</dbReference>
<keyword evidence="3" id="KW-0496">Mitochondrion</keyword>
<dbReference type="InterPro" id="IPR016135">
    <property type="entry name" value="UBQ-conjugating_enzyme/RWD"/>
</dbReference>